<gene>
    <name evidence="3" type="ORF">BKK80_33670</name>
</gene>
<organism evidence="3 4">
    <name type="scientific">Cupriavidus malaysiensis</name>
    <dbReference type="NCBI Taxonomy" id="367825"/>
    <lineage>
        <taxon>Bacteria</taxon>
        <taxon>Pseudomonadati</taxon>
        <taxon>Pseudomonadota</taxon>
        <taxon>Betaproteobacteria</taxon>
        <taxon>Burkholderiales</taxon>
        <taxon>Burkholderiaceae</taxon>
        <taxon>Cupriavidus</taxon>
    </lineage>
</organism>
<reference evidence="3 4" key="1">
    <citation type="submission" date="2016-10" db="EMBL/GenBank/DDBJ databases">
        <title>Complete genome sequences of three Cupriavidus strains isolated from various Malaysian environments.</title>
        <authorList>
            <person name="Abdullah A.A.-A."/>
            <person name="Shafie N.A.H."/>
            <person name="Lau N.S."/>
        </authorList>
    </citation>
    <scope>NUCLEOTIDE SEQUENCE [LARGE SCALE GENOMIC DNA]</scope>
    <source>
        <strain evidence="3 4">USMAA1020</strain>
    </source>
</reference>
<protein>
    <submittedName>
        <fullName evidence="3">Uncharacterized protein</fullName>
    </submittedName>
</protein>
<sequence length="119" mass="12393">MSIAHHAKPTPTAVLAMLRRGETDFPAGRQPPRLPARRAGPPLALSHARWMKYGPWTPFLILSSAAGMPASRIDSGTLSMAALATLAALAAPAALAALATLPAAPWPGCRAGRLRGRRA</sequence>
<keyword evidence="2" id="KW-0812">Transmembrane</keyword>
<keyword evidence="2" id="KW-1133">Transmembrane helix</keyword>
<evidence type="ECO:0000256" key="2">
    <source>
        <dbReference type="SAM" id="Phobius"/>
    </source>
</evidence>
<keyword evidence="2" id="KW-0472">Membrane</keyword>
<keyword evidence="4" id="KW-1185">Reference proteome</keyword>
<feature type="transmembrane region" description="Helical" evidence="2">
    <location>
        <begin position="78"/>
        <end position="98"/>
    </location>
</feature>
<dbReference type="RefSeq" id="WP_071072997.1">
    <property type="nucleotide sequence ID" value="NZ_CP017755.1"/>
</dbReference>
<evidence type="ECO:0000256" key="1">
    <source>
        <dbReference type="SAM" id="MobiDB-lite"/>
    </source>
</evidence>
<dbReference type="EMBL" id="CP017755">
    <property type="protein sequence ID" value="AOZ10514.1"/>
    <property type="molecule type" value="Genomic_DNA"/>
</dbReference>
<dbReference type="Proteomes" id="UP000177515">
    <property type="component" value="Chromosome 2"/>
</dbReference>
<evidence type="ECO:0000313" key="4">
    <source>
        <dbReference type="Proteomes" id="UP000177515"/>
    </source>
</evidence>
<evidence type="ECO:0000313" key="3">
    <source>
        <dbReference type="EMBL" id="AOZ10514.1"/>
    </source>
</evidence>
<feature type="region of interest" description="Disordered" evidence="1">
    <location>
        <begin position="21"/>
        <end position="40"/>
    </location>
</feature>
<accession>A0A1D9IEI3</accession>
<name>A0A1D9IEI3_9BURK</name>
<feature type="compositionally biased region" description="Low complexity" evidence="1">
    <location>
        <begin position="26"/>
        <end position="40"/>
    </location>
</feature>
<proteinExistence type="predicted"/>